<dbReference type="Pfam" id="PF00370">
    <property type="entry name" value="FGGY_N"/>
    <property type="match status" value="1"/>
</dbReference>
<evidence type="ECO:0000313" key="3">
    <source>
        <dbReference type="Proteomes" id="UP000182152"/>
    </source>
</evidence>
<dbReference type="InterPro" id="IPR018484">
    <property type="entry name" value="FGGY_N"/>
</dbReference>
<name>A0A1L8WRJ8_9ENTE</name>
<evidence type="ECO:0000259" key="1">
    <source>
        <dbReference type="Pfam" id="PF00370"/>
    </source>
</evidence>
<dbReference type="Proteomes" id="UP000182152">
    <property type="component" value="Unassembled WGS sequence"/>
</dbReference>
<protein>
    <recommendedName>
        <fullName evidence="1">Carbohydrate kinase FGGY N-terminal domain-containing protein</fullName>
    </recommendedName>
</protein>
<dbReference type="InterPro" id="IPR043129">
    <property type="entry name" value="ATPase_NBD"/>
</dbReference>
<gene>
    <name evidence="2" type="ORF">RV14_GL000893</name>
</gene>
<feature type="domain" description="Carbohydrate kinase FGGY N-terminal" evidence="1">
    <location>
        <begin position="2"/>
        <end position="52"/>
    </location>
</feature>
<organism evidence="2 3">
    <name type="scientific">Enterococcus ratti</name>
    <dbReference type="NCBI Taxonomy" id="150033"/>
    <lineage>
        <taxon>Bacteria</taxon>
        <taxon>Bacillati</taxon>
        <taxon>Bacillota</taxon>
        <taxon>Bacilli</taxon>
        <taxon>Lactobacillales</taxon>
        <taxon>Enterococcaceae</taxon>
        <taxon>Enterococcus</taxon>
    </lineage>
</organism>
<dbReference type="GO" id="GO:0005975">
    <property type="term" value="P:carbohydrate metabolic process"/>
    <property type="evidence" value="ECO:0007669"/>
    <property type="project" value="InterPro"/>
</dbReference>
<dbReference type="STRING" id="150033.RV14_GL000893"/>
<dbReference type="Gene3D" id="3.30.420.40">
    <property type="match status" value="1"/>
</dbReference>
<dbReference type="AlphaFoldDB" id="A0A1L8WRJ8"/>
<comment type="caution">
    <text evidence="2">The sequence shown here is derived from an EMBL/GenBank/DDBJ whole genome shotgun (WGS) entry which is preliminary data.</text>
</comment>
<evidence type="ECO:0000313" key="2">
    <source>
        <dbReference type="EMBL" id="OJG83659.1"/>
    </source>
</evidence>
<dbReference type="SUPFAM" id="SSF53067">
    <property type="entry name" value="Actin-like ATPase domain"/>
    <property type="match status" value="1"/>
</dbReference>
<proteinExistence type="predicted"/>
<reference evidence="2 3" key="1">
    <citation type="submission" date="2014-12" db="EMBL/GenBank/DDBJ databases">
        <title>Draft genome sequences of 29 type strains of Enterococci.</title>
        <authorList>
            <person name="Zhong Z."/>
            <person name="Sun Z."/>
            <person name="Liu W."/>
            <person name="Zhang W."/>
            <person name="Zhang H."/>
        </authorList>
    </citation>
    <scope>NUCLEOTIDE SEQUENCE [LARGE SCALE GENOMIC DNA]</scope>
    <source>
        <strain evidence="2 3">DSM 15687</strain>
    </source>
</reference>
<dbReference type="EMBL" id="JXLB01000002">
    <property type="protein sequence ID" value="OJG83659.1"/>
    <property type="molecule type" value="Genomic_DNA"/>
</dbReference>
<keyword evidence="3" id="KW-1185">Reference proteome</keyword>
<dbReference type="GO" id="GO:0016301">
    <property type="term" value="F:kinase activity"/>
    <property type="evidence" value="ECO:0007669"/>
    <property type="project" value="InterPro"/>
</dbReference>
<accession>A0A1L8WRJ8</accession>
<sequence>MIQKVGKQLAVDTTIEVISFSTVMHSLILLDENKKPLTRMMTWTDNRAKDQARK</sequence>